<dbReference type="InterPro" id="IPR014819">
    <property type="entry name" value="PriCT_2"/>
</dbReference>
<evidence type="ECO:0000259" key="2">
    <source>
        <dbReference type="SMART" id="SM00382"/>
    </source>
</evidence>
<dbReference type="RefSeq" id="WP_128269712.1">
    <property type="nucleotide sequence ID" value="NZ_SAUW01000009.1"/>
</dbReference>
<dbReference type="GO" id="GO:0016817">
    <property type="term" value="F:hydrolase activity, acting on acid anhydrides"/>
    <property type="evidence" value="ECO:0007669"/>
    <property type="project" value="InterPro"/>
</dbReference>
<dbReference type="Pfam" id="PF08707">
    <property type="entry name" value="PriCT_2"/>
    <property type="match status" value="1"/>
</dbReference>
<dbReference type="Proteomes" id="UP000285710">
    <property type="component" value="Unassembled WGS sequence"/>
</dbReference>
<dbReference type="SMART" id="SM00382">
    <property type="entry name" value="AAA"/>
    <property type="match status" value="1"/>
</dbReference>
<dbReference type="Pfam" id="PF13481">
    <property type="entry name" value="AAA_25"/>
    <property type="match status" value="1"/>
</dbReference>
<protein>
    <recommendedName>
        <fullName evidence="2">AAA+ ATPase domain-containing protein</fullName>
    </recommendedName>
</protein>
<feature type="region of interest" description="Disordered" evidence="1">
    <location>
        <begin position="268"/>
        <end position="291"/>
    </location>
</feature>
<dbReference type="InterPro" id="IPR027417">
    <property type="entry name" value="P-loop_NTPase"/>
</dbReference>
<evidence type="ECO:0000313" key="3">
    <source>
        <dbReference type="EMBL" id="RWR12052.1"/>
    </source>
</evidence>
<dbReference type="Gene3D" id="3.40.50.300">
    <property type="entry name" value="P-loop containing nucleotide triphosphate hydrolases"/>
    <property type="match status" value="1"/>
</dbReference>
<evidence type="ECO:0000256" key="1">
    <source>
        <dbReference type="SAM" id="MobiDB-lite"/>
    </source>
</evidence>
<dbReference type="EMBL" id="SAUW01000009">
    <property type="protein sequence ID" value="RWR12052.1"/>
    <property type="molecule type" value="Genomic_DNA"/>
</dbReference>
<dbReference type="SUPFAM" id="SSF52540">
    <property type="entry name" value="P-loop containing nucleoside triphosphate hydrolases"/>
    <property type="match status" value="1"/>
</dbReference>
<keyword evidence="4" id="KW-1185">Reference proteome</keyword>
<proteinExistence type="predicted"/>
<reference evidence="3 4" key="2">
    <citation type="submission" date="2019-01" db="EMBL/GenBank/DDBJ databases">
        <authorList>
            <person name="Li Y."/>
        </authorList>
    </citation>
    <scope>NUCLEOTIDE SEQUENCE [LARGE SCALE GENOMIC DNA]</scope>
    <source>
        <strain evidence="3 4">2D-5</strain>
    </source>
</reference>
<feature type="domain" description="AAA+ ATPase" evidence="2">
    <location>
        <begin position="439"/>
        <end position="611"/>
    </location>
</feature>
<dbReference type="AlphaFoldDB" id="A0A443IVG6"/>
<comment type="caution">
    <text evidence="3">The sequence shown here is derived from an EMBL/GenBank/DDBJ whole genome shotgun (WGS) entry which is preliminary data.</text>
</comment>
<name>A0A443IVG6_9RHOB</name>
<sequence>MDMRHDYDEDLLGGTPEKVRAAAAGPRNGSEFAKEDFLTKEHTAGAPVAQADEWDDLLGGTLEVSGLDMPLPVTIFDDVHGATMQRKRLTLRELAAKVWYTKAARKDALPLLKLARFGDAPKPRKDGTPGTCLRWDENMLSATGIEGDYDAGIVSMESAAAMLESEGIAAVFYTSTHHTPDTPRWRVLCPLAQEVSRDEREALCARLNGALGGILGEESFKPSQSYYFGEAAQRDEKKGGGRAHPLEIKLVEGLPIDKVPGRKLFPRNHNSDDLDDLLGGTSSTGRKGQGKTGKAWSVVLSALWAIPNGPEVPKNWQAFSDIGMALHEESDGSKAGFAAFNAWAAQHPSYDRNECWNRWKSFRPGESGNIGGGTIFTEAKKNGWLGPVDHTLDFDDLGEDETAPDAKDEKPASHLTFLSPAQCATVQARSYLIKGMIAERDVACVFGAPGAGKSLLTPFLGYAVAQGREAFGMRTKPGSVFYVAAEDEHGMRGRVRALQQAHGDADQFFLVGGVSNLLATDSPDLKELARAVKAQRPKLIVIDTLAMAFPGLEENSADAMGRVVAVARALTKWGAAVILVHHDTKSESGTPRGHSLLNGALDVAIHVKRDESGVIRGKLTKNRNGSCDRDIAFRIAIEDGGVDEDGDQITLPRCEELDASQAPARVKLTDAERAVMDLIHTAGGEIPEAELRKLCMDSHRIAKSDNPETKRKAVYRALGRLEEKQRIVSRDGQVRACVSSRSIEREFEDCDDDL</sequence>
<accession>A0A443IVG6</accession>
<reference evidence="3 4" key="1">
    <citation type="submission" date="2019-01" db="EMBL/GenBank/DDBJ databases">
        <title>Sinorhodobacter populi sp. nov. isolated from the symptomatic bark tissue of Populus euramericana canker.</title>
        <authorList>
            <person name="Xu G."/>
        </authorList>
    </citation>
    <scope>NUCLEOTIDE SEQUENCE [LARGE SCALE GENOMIC DNA]</scope>
    <source>
        <strain evidence="3 4">2D-5</strain>
    </source>
</reference>
<gene>
    <name evidence="3" type="ORF">D2T33_10215</name>
</gene>
<dbReference type="InterPro" id="IPR003593">
    <property type="entry name" value="AAA+_ATPase"/>
</dbReference>
<evidence type="ECO:0000313" key="4">
    <source>
        <dbReference type="Proteomes" id="UP000285710"/>
    </source>
</evidence>
<organism evidence="3 4">
    <name type="scientific">Paenirhodobacter populi</name>
    <dbReference type="NCBI Taxonomy" id="2306993"/>
    <lineage>
        <taxon>Bacteria</taxon>
        <taxon>Pseudomonadati</taxon>
        <taxon>Pseudomonadota</taxon>
        <taxon>Alphaproteobacteria</taxon>
        <taxon>Rhodobacterales</taxon>
        <taxon>Rhodobacter group</taxon>
        <taxon>Paenirhodobacter</taxon>
    </lineage>
</organism>